<proteinExistence type="predicted"/>
<dbReference type="AlphaFoldDB" id="A0AAW2MLB2"/>
<evidence type="ECO:0000256" key="1">
    <source>
        <dbReference type="SAM" id="Phobius"/>
    </source>
</evidence>
<gene>
    <name evidence="2" type="ORF">Sangu_1669300</name>
</gene>
<reference evidence="2" key="2">
    <citation type="journal article" date="2024" name="Plant">
        <title>Genomic evolution and insights into agronomic trait innovations of Sesamum species.</title>
        <authorList>
            <person name="Miao H."/>
            <person name="Wang L."/>
            <person name="Qu L."/>
            <person name="Liu H."/>
            <person name="Sun Y."/>
            <person name="Le M."/>
            <person name="Wang Q."/>
            <person name="Wei S."/>
            <person name="Zheng Y."/>
            <person name="Lin W."/>
            <person name="Duan Y."/>
            <person name="Cao H."/>
            <person name="Xiong S."/>
            <person name="Wang X."/>
            <person name="Wei L."/>
            <person name="Li C."/>
            <person name="Ma Q."/>
            <person name="Ju M."/>
            <person name="Zhao R."/>
            <person name="Li G."/>
            <person name="Mu C."/>
            <person name="Tian Q."/>
            <person name="Mei H."/>
            <person name="Zhang T."/>
            <person name="Gao T."/>
            <person name="Zhang H."/>
        </authorList>
    </citation>
    <scope>NUCLEOTIDE SEQUENCE</scope>
    <source>
        <strain evidence="2">G01</strain>
    </source>
</reference>
<reference evidence="2" key="1">
    <citation type="submission" date="2020-06" db="EMBL/GenBank/DDBJ databases">
        <authorList>
            <person name="Li T."/>
            <person name="Hu X."/>
            <person name="Zhang T."/>
            <person name="Song X."/>
            <person name="Zhang H."/>
            <person name="Dai N."/>
            <person name="Sheng W."/>
            <person name="Hou X."/>
            <person name="Wei L."/>
        </authorList>
    </citation>
    <scope>NUCLEOTIDE SEQUENCE</scope>
    <source>
        <strain evidence="2">G01</strain>
        <tissue evidence="2">Leaf</tissue>
    </source>
</reference>
<dbReference type="EMBL" id="JACGWK010000010">
    <property type="protein sequence ID" value="KAL0331238.1"/>
    <property type="molecule type" value="Genomic_DNA"/>
</dbReference>
<keyword evidence="1" id="KW-0812">Transmembrane</keyword>
<evidence type="ECO:0000313" key="2">
    <source>
        <dbReference type="EMBL" id="KAL0331238.1"/>
    </source>
</evidence>
<comment type="caution">
    <text evidence="2">The sequence shown here is derived from an EMBL/GenBank/DDBJ whole genome shotgun (WGS) entry which is preliminary data.</text>
</comment>
<sequence length="111" mass="12263">MAALYGLDLSPVVSGDPLSGDVRFQKLALPGWKKVVDSFRVLRREKTGKFIEFAVGFLGPFIPDFFRLKSFNQVEAFLYLAVGWVANLALLGVSCDFGVFNFLIGNVTGLR</sequence>
<organism evidence="2">
    <name type="scientific">Sesamum angustifolium</name>
    <dbReference type="NCBI Taxonomy" id="2727405"/>
    <lineage>
        <taxon>Eukaryota</taxon>
        <taxon>Viridiplantae</taxon>
        <taxon>Streptophyta</taxon>
        <taxon>Embryophyta</taxon>
        <taxon>Tracheophyta</taxon>
        <taxon>Spermatophyta</taxon>
        <taxon>Magnoliopsida</taxon>
        <taxon>eudicotyledons</taxon>
        <taxon>Gunneridae</taxon>
        <taxon>Pentapetalae</taxon>
        <taxon>asterids</taxon>
        <taxon>lamiids</taxon>
        <taxon>Lamiales</taxon>
        <taxon>Pedaliaceae</taxon>
        <taxon>Sesamum</taxon>
    </lineage>
</organism>
<feature type="transmembrane region" description="Helical" evidence="1">
    <location>
        <begin position="78"/>
        <end position="104"/>
    </location>
</feature>
<name>A0AAW2MLB2_9LAMI</name>
<feature type="transmembrane region" description="Helical" evidence="1">
    <location>
        <begin position="50"/>
        <end position="66"/>
    </location>
</feature>
<keyword evidence="1" id="KW-0472">Membrane</keyword>
<accession>A0AAW2MLB2</accession>
<protein>
    <submittedName>
        <fullName evidence="2">Uncharacterized protein</fullName>
    </submittedName>
</protein>
<keyword evidence="1" id="KW-1133">Transmembrane helix</keyword>